<evidence type="ECO:0000313" key="3">
    <source>
        <dbReference type="Proteomes" id="UP000194236"/>
    </source>
</evidence>
<protein>
    <submittedName>
        <fullName evidence="2">Uncharacterized protein</fullName>
    </submittedName>
</protein>
<name>A0A1Y3BR87_EURMA</name>
<dbReference type="Proteomes" id="UP000194236">
    <property type="component" value="Unassembled WGS sequence"/>
</dbReference>
<evidence type="ECO:0000256" key="1">
    <source>
        <dbReference type="SAM" id="MobiDB-lite"/>
    </source>
</evidence>
<comment type="caution">
    <text evidence="2">The sequence shown here is derived from an EMBL/GenBank/DDBJ whole genome shotgun (WGS) entry which is preliminary data.</text>
</comment>
<keyword evidence="3" id="KW-1185">Reference proteome</keyword>
<sequence length="85" mass="10195">MIPTSNHFHTQHESEQQPPLHYRSMLIDYPHQQQQEYSSTMATATLNRNHHHHHHHQQQQHSNHINHLRSGQSCPHVRCDIVEYL</sequence>
<proteinExistence type="predicted"/>
<feature type="compositionally biased region" description="Basic residues" evidence="1">
    <location>
        <begin position="48"/>
        <end position="58"/>
    </location>
</feature>
<gene>
    <name evidence="2" type="ORF">BLA29_014361</name>
</gene>
<reference evidence="2 3" key="1">
    <citation type="submission" date="2017-03" db="EMBL/GenBank/DDBJ databases">
        <title>Genome Survey of Euroglyphus maynei.</title>
        <authorList>
            <person name="Arlian L.G."/>
            <person name="Morgan M.S."/>
            <person name="Rider S.D."/>
        </authorList>
    </citation>
    <scope>NUCLEOTIDE SEQUENCE [LARGE SCALE GENOMIC DNA]</scope>
    <source>
        <strain evidence="2">Arlian Lab</strain>
        <tissue evidence="2">Whole body</tissue>
    </source>
</reference>
<feature type="compositionally biased region" description="Polar residues" evidence="1">
    <location>
        <begin position="31"/>
        <end position="46"/>
    </location>
</feature>
<dbReference type="EMBL" id="MUJZ01003562">
    <property type="protein sequence ID" value="OTF83470.1"/>
    <property type="molecule type" value="Genomic_DNA"/>
</dbReference>
<feature type="region of interest" description="Disordered" evidence="1">
    <location>
        <begin position="1"/>
        <end position="72"/>
    </location>
</feature>
<dbReference type="AlphaFoldDB" id="A0A1Y3BR87"/>
<evidence type="ECO:0000313" key="2">
    <source>
        <dbReference type="EMBL" id="OTF83470.1"/>
    </source>
</evidence>
<accession>A0A1Y3BR87</accession>
<organism evidence="2 3">
    <name type="scientific">Euroglyphus maynei</name>
    <name type="common">Mayne's house dust mite</name>
    <dbReference type="NCBI Taxonomy" id="6958"/>
    <lineage>
        <taxon>Eukaryota</taxon>
        <taxon>Metazoa</taxon>
        <taxon>Ecdysozoa</taxon>
        <taxon>Arthropoda</taxon>
        <taxon>Chelicerata</taxon>
        <taxon>Arachnida</taxon>
        <taxon>Acari</taxon>
        <taxon>Acariformes</taxon>
        <taxon>Sarcoptiformes</taxon>
        <taxon>Astigmata</taxon>
        <taxon>Psoroptidia</taxon>
        <taxon>Analgoidea</taxon>
        <taxon>Pyroglyphidae</taxon>
        <taxon>Pyroglyphinae</taxon>
        <taxon>Euroglyphus</taxon>
    </lineage>
</organism>